<keyword evidence="5" id="KW-0346">Stress response</keyword>
<comment type="similarity">
    <text evidence="2 12">Belongs to the HSF family.</text>
</comment>
<protein>
    <recommendedName>
        <fullName evidence="11">Heat stress transcription factor</fullName>
    </recommendedName>
</protein>
<evidence type="ECO:0000256" key="1">
    <source>
        <dbReference type="ARBA" id="ARBA00004123"/>
    </source>
</evidence>
<keyword evidence="6" id="KW-0238">DNA-binding</keyword>
<dbReference type="Pfam" id="PF00447">
    <property type="entry name" value="HSF_DNA-bind"/>
    <property type="match status" value="1"/>
</dbReference>
<comment type="caution">
    <text evidence="15">The sequence shown here is derived from an EMBL/GenBank/DDBJ whole genome shotgun (WGS) entry which is preliminary data.</text>
</comment>
<feature type="domain" description="HSF-type DNA-binding" evidence="14">
    <location>
        <begin position="78"/>
        <end position="102"/>
    </location>
</feature>
<dbReference type="InterPro" id="IPR000232">
    <property type="entry name" value="HSF_DNA-bd"/>
</dbReference>
<dbReference type="SMART" id="SM00415">
    <property type="entry name" value="HSF"/>
    <property type="match status" value="1"/>
</dbReference>
<keyword evidence="7" id="KW-0010">Activator</keyword>
<dbReference type="GO" id="GO:0005634">
    <property type="term" value="C:nucleus"/>
    <property type="evidence" value="ECO:0007669"/>
    <property type="project" value="UniProtKB-SubCell"/>
</dbReference>
<evidence type="ECO:0000256" key="2">
    <source>
        <dbReference type="ARBA" id="ARBA00006403"/>
    </source>
</evidence>
<dbReference type="EMBL" id="PNBA02000006">
    <property type="protein sequence ID" value="KAG6420095.1"/>
    <property type="molecule type" value="Genomic_DNA"/>
</dbReference>
<gene>
    <name evidence="15" type="ORF">SASPL_116612</name>
</gene>
<reference evidence="15" key="2">
    <citation type="submission" date="2020-08" db="EMBL/GenBank/DDBJ databases">
        <title>Plant Genome Project.</title>
        <authorList>
            <person name="Zhang R.-G."/>
        </authorList>
    </citation>
    <scope>NUCLEOTIDE SEQUENCE</scope>
    <source>
        <strain evidence="15">Huo1</strain>
        <tissue evidence="15">Leaf</tissue>
    </source>
</reference>
<evidence type="ECO:0000256" key="9">
    <source>
        <dbReference type="ARBA" id="ARBA00023242"/>
    </source>
</evidence>
<keyword evidence="8" id="KW-0804">Transcription</keyword>
<evidence type="ECO:0000313" key="15">
    <source>
        <dbReference type="EMBL" id="KAG6420095.1"/>
    </source>
</evidence>
<evidence type="ECO:0000313" key="16">
    <source>
        <dbReference type="Proteomes" id="UP000298416"/>
    </source>
</evidence>
<comment type="subcellular location">
    <subcellularLocation>
        <location evidence="1">Nucleus</location>
    </subcellularLocation>
</comment>
<evidence type="ECO:0000256" key="8">
    <source>
        <dbReference type="ARBA" id="ARBA00023163"/>
    </source>
</evidence>
<proteinExistence type="inferred from homology"/>
<dbReference type="OrthoDB" id="60033at2759"/>
<feature type="coiled-coil region" evidence="13">
    <location>
        <begin position="159"/>
        <end position="193"/>
    </location>
</feature>
<evidence type="ECO:0000256" key="12">
    <source>
        <dbReference type="RuleBase" id="RU004020"/>
    </source>
</evidence>
<dbReference type="GO" id="GO:0003700">
    <property type="term" value="F:DNA-binding transcription factor activity"/>
    <property type="evidence" value="ECO:0007669"/>
    <property type="project" value="InterPro"/>
</dbReference>
<keyword evidence="16" id="KW-1185">Reference proteome</keyword>
<evidence type="ECO:0000256" key="6">
    <source>
        <dbReference type="ARBA" id="ARBA00023125"/>
    </source>
</evidence>
<evidence type="ECO:0000256" key="3">
    <source>
        <dbReference type="ARBA" id="ARBA00022553"/>
    </source>
</evidence>
<dbReference type="GO" id="GO:0006357">
    <property type="term" value="P:regulation of transcription by RNA polymerase II"/>
    <property type="evidence" value="ECO:0007669"/>
    <property type="project" value="TreeGrafter"/>
</dbReference>
<keyword evidence="4" id="KW-0805">Transcription regulation</keyword>
<sequence>MNKNLGSVKEDFLGSSSSEFGVGNPQPMEGLHEAGPPPFLCKTYDLVEEESTNEIVSWSGGNNSFIVWDPQKFATNLLPKFFKHNNFSSFVRQLNTYGFRKVDPDKWEFANEGFLRGKRHMLKNIRRRRTPSALSSNYLSCSNLEPCVELGRFGLDAEMDRLRRDKQVLMEELVKLRQQQQNTKAYLQAMEQRLKWTEQKQKQALSFLARAIRSPDFLQQMVQHKEMRREIEKAIGKKRKKIDNQEFVFQGDDIDGNYISFGDVGELEGLGSFGVKVEAQDYDGLGVGVSMPRDSSVSMEGRVAPREWLDCGVGHDQGFWEGLMSDGGVLGDESVDVLARQL</sequence>
<keyword evidence="9" id="KW-0539">Nucleus</keyword>
<evidence type="ECO:0000256" key="7">
    <source>
        <dbReference type="ARBA" id="ARBA00023159"/>
    </source>
</evidence>
<evidence type="ECO:0000256" key="4">
    <source>
        <dbReference type="ARBA" id="ARBA00023015"/>
    </source>
</evidence>
<reference evidence="15" key="1">
    <citation type="submission" date="2018-01" db="EMBL/GenBank/DDBJ databases">
        <authorList>
            <person name="Mao J.F."/>
        </authorList>
    </citation>
    <scope>NUCLEOTIDE SEQUENCE</scope>
    <source>
        <strain evidence="15">Huo1</strain>
        <tissue evidence="15">Leaf</tissue>
    </source>
</reference>
<dbReference type="GO" id="GO:0000978">
    <property type="term" value="F:RNA polymerase II cis-regulatory region sequence-specific DNA binding"/>
    <property type="evidence" value="ECO:0007669"/>
    <property type="project" value="TreeGrafter"/>
</dbReference>
<dbReference type="AlphaFoldDB" id="A0A8X8XXR0"/>
<dbReference type="GO" id="GO:0034605">
    <property type="term" value="P:cellular response to heat"/>
    <property type="evidence" value="ECO:0007669"/>
    <property type="project" value="TreeGrafter"/>
</dbReference>
<name>A0A8X8XXR0_SALSN</name>
<comment type="function">
    <text evidence="10">DNA-binding protein that specifically binds heat shock promoter elements (HSE) and activates transcription.</text>
</comment>
<organism evidence="15">
    <name type="scientific">Salvia splendens</name>
    <name type="common">Scarlet sage</name>
    <dbReference type="NCBI Taxonomy" id="180675"/>
    <lineage>
        <taxon>Eukaryota</taxon>
        <taxon>Viridiplantae</taxon>
        <taxon>Streptophyta</taxon>
        <taxon>Embryophyta</taxon>
        <taxon>Tracheophyta</taxon>
        <taxon>Spermatophyta</taxon>
        <taxon>Magnoliopsida</taxon>
        <taxon>eudicotyledons</taxon>
        <taxon>Gunneridae</taxon>
        <taxon>Pentapetalae</taxon>
        <taxon>asterids</taxon>
        <taxon>lamiids</taxon>
        <taxon>Lamiales</taxon>
        <taxon>Lamiaceae</taxon>
        <taxon>Nepetoideae</taxon>
        <taxon>Mentheae</taxon>
        <taxon>Salviinae</taxon>
        <taxon>Salvia</taxon>
        <taxon>Salvia subgen. Calosphace</taxon>
        <taxon>core Calosphace</taxon>
    </lineage>
</organism>
<dbReference type="PROSITE" id="PS00434">
    <property type="entry name" value="HSF_DOMAIN"/>
    <property type="match status" value="1"/>
</dbReference>
<accession>A0A8X8XXR0</accession>
<dbReference type="FunFam" id="1.10.10.10:FF:000057">
    <property type="entry name" value="Heat shock transcription factor 1"/>
    <property type="match status" value="1"/>
</dbReference>
<evidence type="ECO:0000256" key="13">
    <source>
        <dbReference type="SAM" id="Coils"/>
    </source>
</evidence>
<evidence type="ECO:0000256" key="11">
    <source>
        <dbReference type="ARBA" id="ARBA00081483"/>
    </source>
</evidence>
<keyword evidence="3" id="KW-0597">Phosphoprotein</keyword>
<dbReference type="Proteomes" id="UP000298416">
    <property type="component" value="Unassembled WGS sequence"/>
</dbReference>
<evidence type="ECO:0000259" key="14">
    <source>
        <dbReference type="PROSITE" id="PS00434"/>
    </source>
</evidence>
<evidence type="ECO:0000256" key="5">
    <source>
        <dbReference type="ARBA" id="ARBA00023016"/>
    </source>
</evidence>
<evidence type="ECO:0000256" key="10">
    <source>
        <dbReference type="ARBA" id="ARBA00055747"/>
    </source>
</evidence>
<dbReference type="PANTHER" id="PTHR10015">
    <property type="entry name" value="HEAT SHOCK TRANSCRIPTION FACTOR"/>
    <property type="match status" value="1"/>
</dbReference>
<keyword evidence="13" id="KW-0175">Coiled coil</keyword>
<dbReference type="PANTHER" id="PTHR10015:SF334">
    <property type="entry name" value="HEAT STRESS TRANSCRIPTION FACTOR A-6B"/>
    <property type="match status" value="1"/>
</dbReference>